<comment type="caution">
    <text evidence="2">The sequence shown here is derived from an EMBL/GenBank/DDBJ whole genome shotgun (WGS) entry which is preliminary data.</text>
</comment>
<gene>
    <name evidence="2" type="ORF">ACFSRY_05120</name>
</gene>
<keyword evidence="3" id="KW-1185">Reference proteome</keyword>
<protein>
    <recommendedName>
        <fullName evidence="4">AsmA family protein</fullName>
    </recommendedName>
</protein>
<proteinExistence type="predicted"/>
<name>A0ABW5IJS3_9BACT</name>
<dbReference type="RefSeq" id="WP_377503710.1">
    <property type="nucleotide sequence ID" value="NZ_JBHULU010000006.1"/>
</dbReference>
<evidence type="ECO:0000313" key="3">
    <source>
        <dbReference type="Proteomes" id="UP001597544"/>
    </source>
</evidence>
<sequence>MAKPATTGTSRKALKTAGIVLVSLLGFCLVVLVVLYFLAEPLVERYIKKQVARQTNELYHIELSDLQLHFRTRSITLKGLHLYPDTTVNNQLKEKGQASQSLFDIHVPRLEIKNINLTDLIFNNQYKVNTVVAERPEITQLLNKTGQENRNYRSKGGAMEAVRIRQLEIQDASYRYLAEGLQSRPKHQIHNLSLQVRGVRLNVEEQQDIAEMLQADEVELRLNNYTYHSPDSVYSVRLGRLSYSSRQQALKAVEVEVQPDIQVNAALPKNLAHQVVYQLHAPKLHIKGLDIGATWRSKQLHLDQLLLNRTALHLTEDLTIPDAASFPGLAEIYADLSPYLKEISIRELRLTDGSFKYRQKNTAIQTIHSLEKGDIYLQSLQLDSATLFTPKEKAFAAAIGITTKTYTYSPLNNPYTLKSESMKLSTWDKTLHVVGLHLNGDWNKNDKLKSLNKAKRTFYNISLPHLQFRDMDLLRALRTSRLTIGTITAAQPVIDVRTDQMVETQDAGPDLEELYRQVSGFVNKLEVGEINITDASLTQHSKNRATQLLQQLDHASLKAIGLVVDSAFIFNPDKKLPLQDMVGTARNYRYQMPDNTYTFALEGLRYSTRQKEFSARSVDVISSIRENDRQKLFDNASRNLFDLSANTLRITGLDLVNTFNTGRLEADYLLLRQPDVAILLDRKVAASESGKQGAGEGLFKYLDIVSLKTIRLEDGSFTFNEKLEPVMQTHLLEHATATISGFQLTSASFENLSQALPLEEMTLLAKNYTYRTTDSLYTIRLDSLHYSSRQQEVIAHTLTVSADREVNERLKADYPELASRNLIDISSERSRITGFNLIHAYATGQYHMSKLLLSGPRVTILQDHSVNLLKVKVPVWQDTKTTSEAMQQLPDRETTFRVERLEIDDGTFDFHILEDTIRISQTLEHVALEIDQFRLVSLEASDPLEIFDVEDLSILVGGYTFFTRDSLYALEVKAMRASMSNRSLSIDSLRLRPLYSKEQYASLFRYARDRNDLTVPEIEMRGISLRALFNNQDIVALNMLIRNPVVEIYRDNRLGFDPDKRPPTLQSALRGAGVYINLDTIHVEKNYLVHPVIGIDGIKPAVFMLDKIRLQAYNITNDTALIRRKNMLTVHASALFMGVSTLQAHFQFQLDHPEDRYTYEGTLEPMDFKALNPLLENLVFMRIKSGQIHKATFKIEATRNEATGQVHFPYNNLKVQLLNKHDPDNPGLVLKTGSRLINMFVIKSNNPSSWGKFREGDVKEARDPKRSVSYHISQSMLDGVTTSLMTKLVYQIVSRFVDF</sequence>
<evidence type="ECO:0000313" key="2">
    <source>
        <dbReference type="EMBL" id="MFD2513237.1"/>
    </source>
</evidence>
<dbReference type="EMBL" id="JBHULU010000006">
    <property type="protein sequence ID" value="MFD2513237.1"/>
    <property type="molecule type" value="Genomic_DNA"/>
</dbReference>
<organism evidence="2 3">
    <name type="scientific">Pontibacter locisalis</name>
    <dbReference type="NCBI Taxonomy" id="1719035"/>
    <lineage>
        <taxon>Bacteria</taxon>
        <taxon>Pseudomonadati</taxon>
        <taxon>Bacteroidota</taxon>
        <taxon>Cytophagia</taxon>
        <taxon>Cytophagales</taxon>
        <taxon>Hymenobacteraceae</taxon>
        <taxon>Pontibacter</taxon>
    </lineage>
</organism>
<keyword evidence="1" id="KW-0472">Membrane</keyword>
<reference evidence="3" key="1">
    <citation type="journal article" date="2019" name="Int. J. Syst. Evol. Microbiol.">
        <title>The Global Catalogue of Microorganisms (GCM) 10K type strain sequencing project: providing services to taxonomists for standard genome sequencing and annotation.</title>
        <authorList>
            <consortium name="The Broad Institute Genomics Platform"/>
            <consortium name="The Broad Institute Genome Sequencing Center for Infectious Disease"/>
            <person name="Wu L."/>
            <person name="Ma J."/>
        </authorList>
    </citation>
    <scope>NUCLEOTIDE SEQUENCE [LARGE SCALE GENOMIC DNA]</scope>
    <source>
        <strain evidence="3">KCTC 42498</strain>
    </source>
</reference>
<evidence type="ECO:0008006" key="4">
    <source>
        <dbReference type="Google" id="ProtNLM"/>
    </source>
</evidence>
<dbReference type="Proteomes" id="UP001597544">
    <property type="component" value="Unassembled WGS sequence"/>
</dbReference>
<evidence type="ECO:0000256" key="1">
    <source>
        <dbReference type="SAM" id="Phobius"/>
    </source>
</evidence>
<feature type="transmembrane region" description="Helical" evidence="1">
    <location>
        <begin position="20"/>
        <end position="39"/>
    </location>
</feature>
<keyword evidence="1" id="KW-1133">Transmembrane helix</keyword>
<keyword evidence="1" id="KW-0812">Transmembrane</keyword>
<accession>A0ABW5IJS3</accession>